<dbReference type="Pfam" id="PF05193">
    <property type="entry name" value="Peptidase_M16_C"/>
    <property type="match status" value="1"/>
</dbReference>
<organism evidence="5 6">
    <name type="scientific">Mucilaginibacter humi</name>
    <dbReference type="NCBI Taxonomy" id="2732510"/>
    <lineage>
        <taxon>Bacteria</taxon>
        <taxon>Pseudomonadati</taxon>
        <taxon>Bacteroidota</taxon>
        <taxon>Sphingobacteriia</taxon>
        <taxon>Sphingobacteriales</taxon>
        <taxon>Sphingobacteriaceae</taxon>
        <taxon>Mucilaginibacter</taxon>
    </lineage>
</organism>
<dbReference type="InterPro" id="IPR050361">
    <property type="entry name" value="MPP/UQCRC_Complex"/>
</dbReference>
<evidence type="ECO:0000256" key="1">
    <source>
        <dbReference type="ARBA" id="ARBA00007261"/>
    </source>
</evidence>
<protein>
    <submittedName>
        <fullName evidence="5">Insulinase family protein</fullName>
    </submittedName>
</protein>
<reference evidence="5 6" key="1">
    <citation type="submission" date="2020-05" db="EMBL/GenBank/DDBJ databases">
        <authorList>
            <person name="Khan S.A."/>
            <person name="Jeon C.O."/>
            <person name="Chun B.H."/>
        </authorList>
    </citation>
    <scope>NUCLEOTIDE SEQUENCE [LARGE SCALE GENOMIC DNA]</scope>
    <source>
        <strain evidence="5 6">S1162</strain>
    </source>
</reference>
<evidence type="ECO:0000259" key="4">
    <source>
        <dbReference type="Pfam" id="PF05193"/>
    </source>
</evidence>
<proteinExistence type="inferred from homology"/>
<evidence type="ECO:0000313" key="6">
    <source>
        <dbReference type="Proteomes" id="UP000566071"/>
    </source>
</evidence>
<dbReference type="Proteomes" id="UP000566071">
    <property type="component" value="Unassembled WGS sequence"/>
</dbReference>
<keyword evidence="2" id="KW-0732">Signal</keyword>
<feature type="domain" description="Peptidase M16 C-terminal" evidence="4">
    <location>
        <begin position="231"/>
        <end position="411"/>
    </location>
</feature>
<dbReference type="RefSeq" id="WP_175269777.1">
    <property type="nucleotide sequence ID" value="NZ_JABFCR010000031.1"/>
</dbReference>
<gene>
    <name evidence="5" type="ORF">HK413_07930</name>
</gene>
<dbReference type="EMBL" id="JABFCR010000031">
    <property type="protein sequence ID" value="NNU34092.1"/>
    <property type="molecule type" value="Genomic_DNA"/>
</dbReference>
<comment type="similarity">
    <text evidence="1">Belongs to the peptidase M16 family.</text>
</comment>
<dbReference type="PANTHER" id="PTHR11851:SF49">
    <property type="entry name" value="MITOCHONDRIAL-PROCESSING PEPTIDASE SUBUNIT ALPHA"/>
    <property type="match status" value="1"/>
</dbReference>
<name>A0ABX1W1I6_9SPHI</name>
<dbReference type="InterPro" id="IPR007863">
    <property type="entry name" value="Peptidase_M16_C"/>
</dbReference>
<dbReference type="InterPro" id="IPR011249">
    <property type="entry name" value="Metalloenz_LuxS/M16"/>
</dbReference>
<dbReference type="Pfam" id="PF00675">
    <property type="entry name" value="Peptidase_M16"/>
    <property type="match status" value="1"/>
</dbReference>
<dbReference type="SUPFAM" id="SSF63411">
    <property type="entry name" value="LuxS/MPP-like metallohydrolase"/>
    <property type="match status" value="1"/>
</dbReference>
<feature type="signal peptide" evidence="2">
    <location>
        <begin position="1"/>
        <end position="23"/>
    </location>
</feature>
<evidence type="ECO:0000313" key="5">
    <source>
        <dbReference type="EMBL" id="NNU34092.1"/>
    </source>
</evidence>
<accession>A0ABX1W1I6</accession>
<feature type="chain" id="PRO_5046796775" evidence="2">
    <location>
        <begin position="24"/>
        <end position="440"/>
    </location>
</feature>
<evidence type="ECO:0000256" key="2">
    <source>
        <dbReference type="SAM" id="SignalP"/>
    </source>
</evidence>
<comment type="caution">
    <text evidence="5">The sequence shown here is derived from an EMBL/GenBank/DDBJ whole genome shotgun (WGS) entry which is preliminary data.</text>
</comment>
<evidence type="ECO:0000259" key="3">
    <source>
        <dbReference type="Pfam" id="PF00675"/>
    </source>
</evidence>
<sequence>MNFRKTILLWAVTLLVTAGSAFARVKKAGYRTRKKKTTGAKQQAGATTAATLPADPEVIIGKLPNGLTYYVRANSTLKGKAQLMLVNKAGSVLETEAQRGMATPVQRMAFNGTRDFAKADLTSYLNKLGIKYGPDVNAITSFDETIYQLSVPTDTPKVFANGFSLLANWAARINFDAAALNAEKTTLAAQAALGGKNAEDRLQQQTLPVLLNKSAYAYRMPIGTESAVKGFTEASVKSFYTDWYRPDMQAIIAVGDFDPKQAEEQIKFNFSSLRNPSPAKPQPQYTVTPTLGTAIKIATDKDFNYTLFRVVVKHPQAIVKTQADYLQSMRITLFNQILNTRVTELTKIPSPPIAFGQAGYADFIGKQDAFSALAVVNGPQGLEAGVKALMAEVLRARKFGFTVTELERAKQIALAQITSAYNAKDNTPRQILQVITSATL</sequence>
<keyword evidence="6" id="KW-1185">Reference proteome</keyword>
<dbReference type="InterPro" id="IPR011765">
    <property type="entry name" value="Pept_M16_N"/>
</dbReference>
<feature type="domain" description="Peptidase M16 N-terminal" evidence="3">
    <location>
        <begin position="75"/>
        <end position="198"/>
    </location>
</feature>
<dbReference type="Gene3D" id="3.30.830.10">
    <property type="entry name" value="Metalloenzyme, LuxS/M16 peptidase-like"/>
    <property type="match status" value="2"/>
</dbReference>
<dbReference type="PANTHER" id="PTHR11851">
    <property type="entry name" value="METALLOPROTEASE"/>
    <property type="match status" value="1"/>
</dbReference>